<dbReference type="GeneID" id="8440075"/>
<name>C4JQD5_UNCRE</name>
<dbReference type="InParanoid" id="C4JQD5"/>
<dbReference type="InterPro" id="IPR036866">
    <property type="entry name" value="RibonucZ/Hydroxyglut_hydro"/>
</dbReference>
<sequence>MAIEIRSDTEKKPRIKVIGMPGKHVPTKTLQTLNDIVKAVPPTNGWMVELGYDSKVSDFTPRYRIYISGDTLLVPELKEIAELYSGLTIDLMLIHLGGTTIPSPKLSPMTVMVTMDANQGLELVRLIKPDLTIPIHYDDYDVFASTLEEFQHVIEQEGLKEKVVYLDRGDQYRFKVKK</sequence>
<dbReference type="InterPro" id="IPR050114">
    <property type="entry name" value="UPF0173_UPF0282_UlaG_hydrolase"/>
</dbReference>
<dbReference type="RefSeq" id="XP_002545172.1">
    <property type="nucleotide sequence ID" value="XM_002545126.1"/>
</dbReference>
<dbReference type="Gene3D" id="3.60.15.10">
    <property type="entry name" value="Ribonuclease Z/Hydroxyacylglutathione hydrolase-like"/>
    <property type="match status" value="1"/>
</dbReference>
<organism evidence="1 2">
    <name type="scientific">Uncinocarpus reesii (strain UAMH 1704)</name>
    <dbReference type="NCBI Taxonomy" id="336963"/>
    <lineage>
        <taxon>Eukaryota</taxon>
        <taxon>Fungi</taxon>
        <taxon>Dikarya</taxon>
        <taxon>Ascomycota</taxon>
        <taxon>Pezizomycotina</taxon>
        <taxon>Eurotiomycetes</taxon>
        <taxon>Eurotiomycetidae</taxon>
        <taxon>Onygenales</taxon>
        <taxon>Onygenaceae</taxon>
        <taxon>Uncinocarpus</taxon>
    </lineage>
</organism>
<dbReference type="PANTHER" id="PTHR43546">
    <property type="entry name" value="UPF0173 METAL-DEPENDENT HYDROLASE MJ1163-RELATED"/>
    <property type="match status" value="1"/>
</dbReference>
<accession>C4JQD5</accession>
<dbReference type="eggNOG" id="ENOG502RW27">
    <property type="taxonomic scope" value="Eukaryota"/>
</dbReference>
<dbReference type="HOGENOM" id="CLU_051050_2_0_1"/>
<dbReference type="AlphaFoldDB" id="C4JQD5"/>
<evidence type="ECO:0000313" key="2">
    <source>
        <dbReference type="Proteomes" id="UP000002058"/>
    </source>
</evidence>
<dbReference type="OMA" id="RIKVIGM"/>
<proteinExistence type="predicted"/>
<dbReference type="Proteomes" id="UP000002058">
    <property type="component" value="Unassembled WGS sequence"/>
</dbReference>
<dbReference type="KEGG" id="ure:UREG_04689"/>
<reference evidence="2" key="1">
    <citation type="journal article" date="2009" name="Genome Res.">
        <title>Comparative genomic analyses of the human fungal pathogens Coccidioides and their relatives.</title>
        <authorList>
            <person name="Sharpton T.J."/>
            <person name="Stajich J.E."/>
            <person name="Rounsley S.D."/>
            <person name="Gardner M.J."/>
            <person name="Wortman J.R."/>
            <person name="Jordar V.S."/>
            <person name="Maiti R."/>
            <person name="Kodira C.D."/>
            <person name="Neafsey D.E."/>
            <person name="Zeng Q."/>
            <person name="Hung C.-Y."/>
            <person name="McMahan C."/>
            <person name="Muszewska A."/>
            <person name="Grynberg M."/>
            <person name="Mandel M.A."/>
            <person name="Kellner E.M."/>
            <person name="Barker B.M."/>
            <person name="Galgiani J.N."/>
            <person name="Orbach M.J."/>
            <person name="Kirkland T.N."/>
            <person name="Cole G.T."/>
            <person name="Henn M.R."/>
            <person name="Birren B.W."/>
            <person name="Taylor J.W."/>
        </authorList>
    </citation>
    <scope>NUCLEOTIDE SEQUENCE [LARGE SCALE GENOMIC DNA]</scope>
    <source>
        <strain evidence="2">UAMH 1704</strain>
    </source>
</reference>
<evidence type="ECO:0008006" key="3">
    <source>
        <dbReference type="Google" id="ProtNLM"/>
    </source>
</evidence>
<gene>
    <name evidence="1" type="ORF">UREG_04689</name>
</gene>
<dbReference type="SUPFAM" id="SSF56281">
    <property type="entry name" value="Metallo-hydrolase/oxidoreductase"/>
    <property type="match status" value="1"/>
</dbReference>
<evidence type="ECO:0000313" key="1">
    <source>
        <dbReference type="EMBL" id="EEP79843.1"/>
    </source>
</evidence>
<dbReference type="PANTHER" id="PTHR43546:SF7">
    <property type="entry name" value="METALLO-BETA-LACTAMASE DOMAIN-CONTAINING PROTEIN"/>
    <property type="match status" value="1"/>
</dbReference>
<protein>
    <recommendedName>
        <fullName evidence="3">Metallo-beta-lactamase domain-containing protein</fullName>
    </recommendedName>
</protein>
<dbReference type="VEuPathDB" id="FungiDB:UREG_04689"/>
<keyword evidence="2" id="KW-1185">Reference proteome</keyword>
<dbReference type="OrthoDB" id="332863at2759"/>
<dbReference type="EMBL" id="CH476616">
    <property type="protein sequence ID" value="EEP79843.1"/>
    <property type="molecule type" value="Genomic_DNA"/>
</dbReference>